<sequence>MPLRTTNADRHPVSGGDLPTQHEEFPMAEQLMMDFDPQATAARTTADNEIAAAYATLVATAAVCEADARAQGLHMTSRQNDGRVTVLICPACGQYEANEFLIANNHGLHRSGLHKRHDGTWVTRGREFGRQWCLALDLTSRHAAAGAHLSPRQTRMVDRLRADVRARFEREVAELRQRLAERHD</sequence>
<reference evidence="1 2" key="1">
    <citation type="submission" date="2015-07" db="EMBL/GenBank/DDBJ databases">
        <title>A draft genome sequence of Mycobacterium wolinskyi.</title>
        <authorList>
            <person name="de Man T.J."/>
            <person name="Perry K.A."/>
            <person name="Coulliette A.D."/>
            <person name="Jensen B."/>
            <person name="Toney N.C."/>
            <person name="Limbago B.M."/>
            <person name="Noble-Wang J."/>
        </authorList>
    </citation>
    <scope>NUCLEOTIDE SEQUENCE [LARGE SCALE GENOMIC DNA]</scope>
    <source>
        <strain evidence="1 2">CDC_01</strain>
    </source>
</reference>
<protein>
    <submittedName>
        <fullName evidence="1">Uncharacterized protein</fullName>
    </submittedName>
</protein>
<evidence type="ECO:0000313" key="1">
    <source>
        <dbReference type="EMBL" id="KWX19580.1"/>
    </source>
</evidence>
<proteinExistence type="predicted"/>
<dbReference type="AlphaFoldDB" id="A0A132PB91"/>
<dbReference type="Proteomes" id="UP000070612">
    <property type="component" value="Unassembled WGS sequence"/>
</dbReference>
<evidence type="ECO:0000313" key="2">
    <source>
        <dbReference type="Proteomes" id="UP000070612"/>
    </source>
</evidence>
<gene>
    <name evidence="1" type="ORF">AFM11_35185</name>
</gene>
<name>A0A132PB91_9MYCO</name>
<organism evidence="1 2">
    <name type="scientific">Mycolicibacterium wolinskyi</name>
    <dbReference type="NCBI Taxonomy" id="59750"/>
    <lineage>
        <taxon>Bacteria</taxon>
        <taxon>Bacillati</taxon>
        <taxon>Actinomycetota</taxon>
        <taxon>Actinomycetes</taxon>
        <taxon>Mycobacteriales</taxon>
        <taxon>Mycobacteriaceae</taxon>
        <taxon>Mycolicibacterium</taxon>
    </lineage>
</organism>
<accession>A0A132PB91</accession>
<keyword evidence="2" id="KW-1185">Reference proteome</keyword>
<comment type="caution">
    <text evidence="1">The sequence shown here is derived from an EMBL/GenBank/DDBJ whole genome shotgun (WGS) entry which is preliminary data.</text>
</comment>
<dbReference type="PATRIC" id="fig|59750.3.peg.5766"/>
<dbReference type="EMBL" id="LGTW01000041">
    <property type="protein sequence ID" value="KWX19580.1"/>
    <property type="molecule type" value="Genomic_DNA"/>
</dbReference>